<sequence length="447" mass="49583">MSKGHILIIDDEDQLRKLLSRLLALEGYTLYEAANVRSALKLLEKEEIQVILSDVKLPDGNGVELVQQIRARHPETETIVLTAYGNIADGVQAIKNGAFDYITKGDDNNRILPLVSKAMDKAHLQFRIRDLEKKIGGKYNFGSILGESPEIQAAIALAEKVAPSEMTVLLLGETGAGKEVFAQAIHQGSQRRQQPFVAVNCSAFGKEILESELFGHVAGAFTGAVKDKKGFFEEARGGTIFLDEIGEMAIELQAKMLRVLETQEFYKVGETKPTKTDVRIIAATNRQLEQEIASGHFRADLYYRLSAFQISLPSLNERRKDIPVLASWFLQQISPKMNKRITGITPAFLQALQQHSWKGNIRELRNVIERAAILTDTDILDTPVLPFDFQQGTAADASSLKLADMEKAHIIRVLAHAKGNKTRAAELMGIGLTTLYNKIKEYNINAS</sequence>
<dbReference type="GO" id="GO:0043565">
    <property type="term" value="F:sequence-specific DNA binding"/>
    <property type="evidence" value="ECO:0007669"/>
    <property type="project" value="InterPro"/>
</dbReference>
<feature type="domain" description="Response regulatory" evidence="7">
    <location>
        <begin position="5"/>
        <end position="119"/>
    </location>
</feature>
<dbReference type="Gene3D" id="1.10.10.60">
    <property type="entry name" value="Homeodomain-like"/>
    <property type="match status" value="1"/>
</dbReference>
<dbReference type="SMART" id="SM00382">
    <property type="entry name" value="AAA"/>
    <property type="match status" value="1"/>
</dbReference>
<reference evidence="9" key="1">
    <citation type="submission" date="2016-10" db="EMBL/GenBank/DDBJ databases">
        <authorList>
            <person name="Varghese N."/>
            <person name="Submissions S."/>
        </authorList>
    </citation>
    <scope>NUCLEOTIDE SEQUENCE [LARGE SCALE GENOMIC DNA]</scope>
    <source>
        <strain evidence="9">DSM 3695</strain>
    </source>
</reference>
<dbReference type="SUPFAM" id="SSF52172">
    <property type="entry name" value="CheY-like"/>
    <property type="match status" value="1"/>
</dbReference>
<dbReference type="GO" id="GO:0006355">
    <property type="term" value="P:regulation of DNA-templated transcription"/>
    <property type="evidence" value="ECO:0007669"/>
    <property type="project" value="InterPro"/>
</dbReference>
<dbReference type="InterPro" id="IPR025662">
    <property type="entry name" value="Sigma_54_int_dom_ATP-bd_1"/>
</dbReference>
<gene>
    <name evidence="8" type="ORF">SAMN04488122_0394</name>
</gene>
<organism evidence="8 9">
    <name type="scientific">Chitinophaga arvensicola</name>
    <dbReference type="NCBI Taxonomy" id="29529"/>
    <lineage>
        <taxon>Bacteria</taxon>
        <taxon>Pseudomonadati</taxon>
        <taxon>Bacteroidota</taxon>
        <taxon>Chitinophagia</taxon>
        <taxon>Chitinophagales</taxon>
        <taxon>Chitinophagaceae</taxon>
        <taxon>Chitinophaga</taxon>
    </lineage>
</organism>
<proteinExistence type="predicted"/>
<feature type="modified residue" description="4-aspartylphosphate" evidence="5">
    <location>
        <position position="54"/>
    </location>
</feature>
<dbReference type="Proteomes" id="UP000199310">
    <property type="component" value="Unassembled WGS sequence"/>
</dbReference>
<dbReference type="AlphaFoldDB" id="A0A1I0NV19"/>
<dbReference type="OrthoDB" id="9767106at2"/>
<evidence type="ECO:0000259" key="6">
    <source>
        <dbReference type="PROSITE" id="PS50045"/>
    </source>
</evidence>
<keyword evidence="5" id="KW-0597">Phosphoprotein</keyword>
<evidence type="ECO:0000256" key="3">
    <source>
        <dbReference type="ARBA" id="ARBA00023015"/>
    </source>
</evidence>
<dbReference type="CDD" id="cd00009">
    <property type="entry name" value="AAA"/>
    <property type="match status" value="1"/>
</dbReference>
<dbReference type="InterPro" id="IPR002078">
    <property type="entry name" value="Sigma_54_int"/>
</dbReference>
<dbReference type="Pfam" id="PF02954">
    <property type="entry name" value="HTH_8"/>
    <property type="match status" value="1"/>
</dbReference>
<dbReference type="EMBL" id="FOJG01000001">
    <property type="protein sequence ID" value="SEW05625.1"/>
    <property type="molecule type" value="Genomic_DNA"/>
</dbReference>
<dbReference type="PRINTS" id="PR01590">
    <property type="entry name" value="HTHFIS"/>
</dbReference>
<keyword evidence="3" id="KW-0805">Transcription regulation</keyword>
<dbReference type="GO" id="GO:0005524">
    <property type="term" value="F:ATP binding"/>
    <property type="evidence" value="ECO:0007669"/>
    <property type="project" value="UniProtKB-KW"/>
</dbReference>
<accession>A0A1I0NV19</accession>
<keyword evidence="4" id="KW-0804">Transcription</keyword>
<dbReference type="SUPFAM" id="SSF46689">
    <property type="entry name" value="Homeodomain-like"/>
    <property type="match status" value="1"/>
</dbReference>
<keyword evidence="1" id="KW-0547">Nucleotide-binding</keyword>
<dbReference type="InterPro" id="IPR001789">
    <property type="entry name" value="Sig_transdc_resp-reg_receiver"/>
</dbReference>
<protein>
    <submittedName>
        <fullName evidence="8">DNA-binding transcriptional response regulator, NtrC family, contains REC, AAA-type ATPase, and a Fis-type DNA-binding domains</fullName>
    </submittedName>
</protein>
<feature type="domain" description="Sigma-54 factor interaction" evidence="6">
    <location>
        <begin position="144"/>
        <end position="373"/>
    </location>
</feature>
<dbReference type="STRING" id="29529.SAMN04488122_0394"/>
<dbReference type="Gene3D" id="1.10.8.60">
    <property type="match status" value="1"/>
</dbReference>
<dbReference type="PANTHER" id="PTHR32071:SF121">
    <property type="entry name" value="SIGMA L-DEPENDENT TRANSCRIPTIONAL REGULATOR YQIR-RELATED"/>
    <property type="match status" value="1"/>
</dbReference>
<dbReference type="Pfam" id="PF00072">
    <property type="entry name" value="Response_reg"/>
    <property type="match status" value="1"/>
</dbReference>
<dbReference type="PROSITE" id="PS50110">
    <property type="entry name" value="RESPONSE_REGULATORY"/>
    <property type="match status" value="1"/>
</dbReference>
<dbReference type="PROSITE" id="PS00675">
    <property type="entry name" value="SIGMA54_INTERACT_1"/>
    <property type="match status" value="1"/>
</dbReference>
<evidence type="ECO:0000256" key="5">
    <source>
        <dbReference type="PROSITE-ProRule" id="PRU00169"/>
    </source>
</evidence>
<dbReference type="Gene3D" id="3.40.50.2300">
    <property type="match status" value="1"/>
</dbReference>
<evidence type="ECO:0000313" key="8">
    <source>
        <dbReference type="EMBL" id="SEW05625.1"/>
    </source>
</evidence>
<dbReference type="RefSeq" id="WP_089889830.1">
    <property type="nucleotide sequence ID" value="NZ_FOJG01000001.1"/>
</dbReference>
<evidence type="ECO:0000256" key="1">
    <source>
        <dbReference type="ARBA" id="ARBA00022741"/>
    </source>
</evidence>
<evidence type="ECO:0000256" key="4">
    <source>
        <dbReference type="ARBA" id="ARBA00023163"/>
    </source>
</evidence>
<dbReference type="Pfam" id="PF25601">
    <property type="entry name" value="AAA_lid_14"/>
    <property type="match status" value="1"/>
</dbReference>
<evidence type="ECO:0000259" key="7">
    <source>
        <dbReference type="PROSITE" id="PS50110"/>
    </source>
</evidence>
<dbReference type="InterPro" id="IPR058031">
    <property type="entry name" value="AAA_lid_NorR"/>
</dbReference>
<dbReference type="Pfam" id="PF00158">
    <property type="entry name" value="Sigma54_activat"/>
    <property type="match status" value="1"/>
</dbReference>
<dbReference type="PROSITE" id="PS50045">
    <property type="entry name" value="SIGMA54_INTERACT_4"/>
    <property type="match status" value="1"/>
</dbReference>
<dbReference type="InterPro" id="IPR003593">
    <property type="entry name" value="AAA+_ATPase"/>
</dbReference>
<dbReference type="FunFam" id="3.40.50.300:FF:000006">
    <property type="entry name" value="DNA-binding transcriptional regulator NtrC"/>
    <property type="match status" value="1"/>
</dbReference>
<dbReference type="SMART" id="SM00448">
    <property type="entry name" value="REC"/>
    <property type="match status" value="1"/>
</dbReference>
<dbReference type="GO" id="GO:0000160">
    <property type="term" value="P:phosphorelay signal transduction system"/>
    <property type="evidence" value="ECO:0007669"/>
    <property type="project" value="InterPro"/>
</dbReference>
<dbReference type="PANTHER" id="PTHR32071">
    <property type="entry name" value="TRANSCRIPTIONAL REGULATORY PROTEIN"/>
    <property type="match status" value="1"/>
</dbReference>
<dbReference type="InterPro" id="IPR009057">
    <property type="entry name" value="Homeodomain-like_sf"/>
</dbReference>
<evidence type="ECO:0000256" key="2">
    <source>
        <dbReference type="ARBA" id="ARBA00022840"/>
    </source>
</evidence>
<keyword evidence="2" id="KW-0067">ATP-binding</keyword>
<keyword evidence="8" id="KW-0238">DNA-binding</keyword>
<dbReference type="InterPro" id="IPR011006">
    <property type="entry name" value="CheY-like_superfamily"/>
</dbReference>
<dbReference type="InterPro" id="IPR027417">
    <property type="entry name" value="P-loop_NTPase"/>
</dbReference>
<dbReference type="Gene3D" id="3.40.50.300">
    <property type="entry name" value="P-loop containing nucleotide triphosphate hydrolases"/>
    <property type="match status" value="1"/>
</dbReference>
<keyword evidence="9" id="KW-1185">Reference proteome</keyword>
<dbReference type="SUPFAM" id="SSF52540">
    <property type="entry name" value="P-loop containing nucleoside triphosphate hydrolases"/>
    <property type="match status" value="1"/>
</dbReference>
<name>A0A1I0NV19_9BACT</name>
<evidence type="ECO:0000313" key="9">
    <source>
        <dbReference type="Proteomes" id="UP000199310"/>
    </source>
</evidence>
<dbReference type="InterPro" id="IPR002197">
    <property type="entry name" value="HTH_Fis"/>
</dbReference>